<comment type="caution">
    <text evidence="1">The sequence shown here is derived from an EMBL/GenBank/DDBJ whole genome shotgun (WGS) entry which is preliminary data.</text>
</comment>
<dbReference type="InterPro" id="IPR011048">
    <property type="entry name" value="Haem_d1_sf"/>
</dbReference>
<dbReference type="InterPro" id="IPR051200">
    <property type="entry name" value="Host-pathogen_enzymatic-act"/>
</dbReference>
<dbReference type="SUPFAM" id="SSF51004">
    <property type="entry name" value="C-terminal (heme d1) domain of cytochrome cd1-nitrite reductase"/>
    <property type="match status" value="2"/>
</dbReference>
<gene>
    <name evidence="1" type="ORF">ENS41_02165</name>
</gene>
<dbReference type="NCBIfam" id="TIGR02276">
    <property type="entry name" value="beta_rpt_yvtn"/>
    <property type="match status" value="1"/>
</dbReference>
<dbReference type="PANTHER" id="PTHR47197:SF3">
    <property type="entry name" value="DIHYDRO-HEME D1 DEHYDROGENASE"/>
    <property type="match status" value="1"/>
</dbReference>
<sequence>MRVLPGLLVVLISAVSGQWLEREILLPDSLSGISRPADILFSPASNTVLVSGEGSGCMLVFDATTGGRVARIPLPGEAEVMCLAAPAGKVYAAIPGAGAVAVIDVMQNRLVATVAVAEPVDIAYNPAMNRVYCSNDDYPAANVAVIDCGADTLITGIGLGGSVANLCYNPTGNKLYCMMPDSEFVAVINCDSDSVMRSIYSGVGPYDMLLNPTNNHLYISEVHDEDVTVIDAGPDVVIRWMPSGDDPVAVCLASRHNKLYVADAGTNNLYVYNCNTDSFLRWFSIGGPSNDVVYDSLNDLVWAAVPDSNLLVAVDAGADTVVHRVPVGVGPTTLEYCLPSNRVVSGNAGGSVTVVDAGTGQAETTHVLWWSPVVVAACDPHGRLYVAGGEGDRFLAVLDVFDFELERWLAVGGGTDLVFYNGPTDRLYCANNDRNDPNIYVVHCASGSVVPVRAGIRITDFSYNQPGNKVYCASGDELDRIITVLDAGTDSILGRIAVGQTVRGLAFSPVHNRLYAVSDFEATVVVIDGNTDSVIGRVRVDGEPMKLVYVPGRDWVCSANGYSGSSVTVIECATDSVLANIPVSSWPEDLMYNPVSDRLYTADTYANTITVIECATLRVVASVPVGGYPSELQLDSVANKVYCTGDFGRSVTVIDGRTNDIVTTVDVRPGTRALEWSYAARRLFVTHPDYSLLSVVTDTAHVGLIGAPVVAERRRPLPTIVRGIINIQLPTSGCQSAAVLLDAAGRNVMELRPGANDLRGLSPGVYFVRSVTDAKNEGAVAAKVVLTR</sequence>
<dbReference type="InterPro" id="IPR011964">
    <property type="entry name" value="YVTN_b-propeller_repeat"/>
</dbReference>
<dbReference type="InterPro" id="IPR015943">
    <property type="entry name" value="WD40/YVTN_repeat-like_dom_sf"/>
</dbReference>
<dbReference type="InterPro" id="IPR011044">
    <property type="entry name" value="Quino_amine_DH_bsu"/>
</dbReference>
<accession>A0A7C4GGB9</accession>
<dbReference type="PANTHER" id="PTHR47197">
    <property type="entry name" value="PROTEIN NIRF"/>
    <property type="match status" value="1"/>
</dbReference>
<dbReference type="Gene3D" id="2.130.10.10">
    <property type="entry name" value="YVTN repeat-like/Quinoprotein amine dehydrogenase"/>
    <property type="match status" value="4"/>
</dbReference>
<reference evidence="1" key="1">
    <citation type="journal article" date="2020" name="mSystems">
        <title>Genome- and Community-Level Interaction Insights into Carbon Utilization and Element Cycling Functions of Hydrothermarchaeota in Hydrothermal Sediment.</title>
        <authorList>
            <person name="Zhou Z."/>
            <person name="Liu Y."/>
            <person name="Xu W."/>
            <person name="Pan J."/>
            <person name="Luo Z.H."/>
            <person name="Li M."/>
        </authorList>
    </citation>
    <scope>NUCLEOTIDE SEQUENCE [LARGE SCALE GENOMIC DNA]</scope>
    <source>
        <strain evidence="1">SpSt-488</strain>
    </source>
</reference>
<organism evidence="1">
    <name type="scientific">candidate division WOR-3 bacterium</name>
    <dbReference type="NCBI Taxonomy" id="2052148"/>
    <lineage>
        <taxon>Bacteria</taxon>
        <taxon>Bacteria division WOR-3</taxon>
    </lineage>
</organism>
<dbReference type="EMBL" id="DSUT01000041">
    <property type="protein sequence ID" value="HGK27742.1"/>
    <property type="molecule type" value="Genomic_DNA"/>
</dbReference>
<dbReference type="SUPFAM" id="SSF50969">
    <property type="entry name" value="YVTN repeat-like/Quinoprotein amine dehydrogenase"/>
    <property type="match status" value="1"/>
</dbReference>
<dbReference type="AlphaFoldDB" id="A0A7C4GGB9"/>
<proteinExistence type="predicted"/>
<protein>
    <submittedName>
        <fullName evidence="1">YncE family protein</fullName>
    </submittedName>
</protein>
<name>A0A7C4GGB9_UNCW3</name>
<evidence type="ECO:0000313" key="1">
    <source>
        <dbReference type="EMBL" id="HGK27742.1"/>
    </source>
</evidence>